<evidence type="ECO:0000313" key="2">
    <source>
        <dbReference type="EMBL" id="KAG0241078.1"/>
    </source>
</evidence>
<protein>
    <recommendedName>
        <fullName evidence="1">LUD domain-containing protein</fullName>
    </recommendedName>
</protein>
<comment type="caution">
    <text evidence="2">The sequence shown here is derived from an EMBL/GenBank/DDBJ whole genome shotgun (WGS) entry which is preliminary data.</text>
</comment>
<keyword evidence="3" id="KW-1185">Reference proteome</keyword>
<evidence type="ECO:0000313" key="3">
    <source>
        <dbReference type="Proteomes" id="UP000726737"/>
    </source>
</evidence>
<reference evidence="2" key="1">
    <citation type="journal article" date="2020" name="Fungal Divers.">
        <title>Resolving the Mortierellaceae phylogeny through synthesis of multi-gene phylogenetics and phylogenomics.</title>
        <authorList>
            <person name="Vandepol N."/>
            <person name="Liber J."/>
            <person name="Desiro A."/>
            <person name="Na H."/>
            <person name="Kennedy M."/>
            <person name="Barry K."/>
            <person name="Grigoriev I.V."/>
            <person name="Miller A.N."/>
            <person name="O'Donnell K."/>
            <person name="Stajich J.E."/>
            <person name="Bonito G."/>
        </authorList>
    </citation>
    <scope>NUCLEOTIDE SEQUENCE</scope>
    <source>
        <strain evidence="2">KOD948</strain>
    </source>
</reference>
<gene>
    <name evidence="2" type="ORF">BG011_003583</name>
</gene>
<dbReference type="EMBL" id="JAAAJA010002362">
    <property type="protein sequence ID" value="KAG0241078.1"/>
    <property type="molecule type" value="Genomic_DNA"/>
</dbReference>
<dbReference type="PANTHER" id="PTHR36179:SF2">
    <property type="entry name" value="LUD DOMAIN-CONTAINING PROTEIN"/>
    <property type="match status" value="1"/>
</dbReference>
<accession>A0A9P6TSZ2</accession>
<dbReference type="Proteomes" id="UP000726737">
    <property type="component" value="Unassembled WGS sequence"/>
</dbReference>
<dbReference type="PANTHER" id="PTHR36179">
    <property type="entry name" value="LUD_DOM DOMAIN-CONTAINING PROTEIN"/>
    <property type="match status" value="1"/>
</dbReference>
<dbReference type="Pfam" id="PF02589">
    <property type="entry name" value="LUD_dom"/>
    <property type="match status" value="1"/>
</dbReference>
<dbReference type="InterPro" id="IPR003741">
    <property type="entry name" value="LUD_dom"/>
</dbReference>
<name>A0A9P6TSZ2_9FUNG</name>
<proteinExistence type="predicted"/>
<dbReference type="OrthoDB" id="2310496at2759"/>
<organism evidence="2 3">
    <name type="scientific">Mortierella polycephala</name>
    <dbReference type="NCBI Taxonomy" id="41804"/>
    <lineage>
        <taxon>Eukaryota</taxon>
        <taxon>Fungi</taxon>
        <taxon>Fungi incertae sedis</taxon>
        <taxon>Mucoromycota</taxon>
        <taxon>Mortierellomycotina</taxon>
        <taxon>Mortierellomycetes</taxon>
        <taxon>Mortierellales</taxon>
        <taxon>Mortierellaceae</taxon>
        <taxon>Mortierella</taxon>
    </lineage>
</organism>
<sequence length="82" mass="8815">VGGVAFGAKNVIVLVGSNKIVKDEEEAFKRSHEFVLPAESARARDDYGVPGSALLNYEVIKAVSPFSPNRIQVVLVKEALGF</sequence>
<evidence type="ECO:0000259" key="1">
    <source>
        <dbReference type="Pfam" id="PF02589"/>
    </source>
</evidence>
<dbReference type="AlphaFoldDB" id="A0A9P6TSZ2"/>
<feature type="domain" description="LUD" evidence="1">
    <location>
        <begin position="4"/>
        <end position="76"/>
    </location>
</feature>
<feature type="non-terminal residue" evidence="2">
    <location>
        <position position="1"/>
    </location>
</feature>